<feature type="domain" description="PDZ" evidence="12">
    <location>
        <begin position="440"/>
        <end position="518"/>
    </location>
</feature>
<dbReference type="Gene3D" id="2.30.42.10">
    <property type="match status" value="1"/>
</dbReference>
<keyword evidence="10" id="KW-0346">Stress response</keyword>
<dbReference type="Gene3D" id="2.40.10.120">
    <property type="match status" value="1"/>
</dbReference>
<keyword evidence="8" id="KW-0378">Hydrolase</keyword>
<dbReference type="PRINTS" id="PR00834">
    <property type="entry name" value="PROTEASES2C"/>
</dbReference>
<dbReference type="SMART" id="SM00228">
    <property type="entry name" value="PDZ"/>
    <property type="match status" value="2"/>
</dbReference>
<dbReference type="InterPro" id="IPR009003">
    <property type="entry name" value="Peptidase_S1_PA"/>
</dbReference>
<feature type="domain" description="PDZ" evidence="12">
    <location>
        <begin position="329"/>
        <end position="411"/>
    </location>
</feature>
<organism evidence="13 14">
    <name type="scientific">Variovorax ureilyticus</name>
    <dbReference type="NCBI Taxonomy" id="1836198"/>
    <lineage>
        <taxon>Bacteria</taxon>
        <taxon>Pseudomonadati</taxon>
        <taxon>Pseudomonadota</taxon>
        <taxon>Betaproteobacteria</taxon>
        <taxon>Burkholderiales</taxon>
        <taxon>Comamonadaceae</taxon>
        <taxon>Variovorax</taxon>
    </lineage>
</organism>
<evidence type="ECO:0000256" key="2">
    <source>
        <dbReference type="ARBA" id="ARBA00004418"/>
    </source>
</evidence>
<evidence type="ECO:0000313" key="14">
    <source>
        <dbReference type="Proteomes" id="UP001365846"/>
    </source>
</evidence>
<keyword evidence="9" id="KW-0720">Serine protease</keyword>
<keyword evidence="7" id="KW-0574">Periplasm</keyword>
<accession>A0ABU8VJL0</accession>
<proteinExistence type="inferred from homology"/>
<dbReference type="EC" id="3.4.21.107" evidence="4"/>
<dbReference type="EMBL" id="JBBKZU010000008">
    <property type="protein sequence ID" value="MEJ8813215.1"/>
    <property type="molecule type" value="Genomic_DNA"/>
</dbReference>
<dbReference type="RefSeq" id="WP_340358458.1">
    <property type="nucleotide sequence ID" value="NZ_JBBKZU010000008.1"/>
</dbReference>
<dbReference type="Proteomes" id="UP001365846">
    <property type="component" value="Unassembled WGS sequence"/>
</dbReference>
<dbReference type="InterPro" id="IPR036034">
    <property type="entry name" value="PDZ_sf"/>
</dbReference>
<dbReference type="InterPro" id="IPR001478">
    <property type="entry name" value="PDZ"/>
</dbReference>
<dbReference type="Pfam" id="PF13365">
    <property type="entry name" value="Trypsin_2"/>
    <property type="match status" value="1"/>
</dbReference>
<evidence type="ECO:0000256" key="1">
    <source>
        <dbReference type="ARBA" id="ARBA00001772"/>
    </source>
</evidence>
<evidence type="ECO:0000256" key="8">
    <source>
        <dbReference type="ARBA" id="ARBA00022801"/>
    </source>
</evidence>
<evidence type="ECO:0000256" key="4">
    <source>
        <dbReference type="ARBA" id="ARBA00013035"/>
    </source>
</evidence>
<dbReference type="PANTHER" id="PTHR22939">
    <property type="entry name" value="SERINE PROTEASE FAMILY S1C HTRA-RELATED"/>
    <property type="match status" value="1"/>
</dbReference>
<evidence type="ECO:0000256" key="10">
    <source>
        <dbReference type="ARBA" id="ARBA00023016"/>
    </source>
</evidence>
<comment type="subcellular location">
    <subcellularLocation>
        <location evidence="2">Periplasm</location>
    </subcellularLocation>
</comment>
<reference evidence="13 14" key="1">
    <citation type="submission" date="2024-03" db="EMBL/GenBank/DDBJ databases">
        <title>Novel species of the genus Variovorax.</title>
        <authorList>
            <person name="Liu Q."/>
            <person name="Xin Y.-H."/>
        </authorList>
    </citation>
    <scope>NUCLEOTIDE SEQUENCE [LARGE SCALE GENOMIC DNA]</scope>
    <source>
        <strain evidence="13 14">KACC 18899</strain>
    </source>
</reference>
<keyword evidence="6" id="KW-0645">Protease</keyword>
<dbReference type="SUPFAM" id="SSF50494">
    <property type="entry name" value="Trypsin-like serine proteases"/>
    <property type="match status" value="1"/>
</dbReference>
<evidence type="ECO:0000256" key="9">
    <source>
        <dbReference type="ARBA" id="ARBA00022825"/>
    </source>
</evidence>
<evidence type="ECO:0000256" key="7">
    <source>
        <dbReference type="ARBA" id="ARBA00022764"/>
    </source>
</evidence>
<sequence>MAVTFRAFVIEAVCARVRRDALMQRKAAGVLAPDHRTTIEVPPVDMHAAARFRFRLALLALSCLLGACASQSPRAPVQFASTPAAAEYAVPPAPAFASLVASRRTSVVDISTLAIGRQARDAASDDVEIEFEPEMDFSDQLARPLAASARISQIRDLASGVTLSSDGLILTAAHVVANVDEIRVRLDDGRVYFARVVGIDRPTDVGLLRIDAKGLTPAPIGDSSTLSPGDWVAAIGAPFGFHGSVTAGVVSAVDRFIGAAGVPYIQTDVAINPGSSGSPLFNSRGEVVAINSLIYSGSGGYMGLSFSVPINAAMQVATELNATGHVRRARIGAEFQEVTPALAQAFGLSDAAGALVVRVDARGPAQAAGLKRGDVVTAFDGAQVARFTDLLQRIATQPPRSRHVLDVWREGGQVPIQVVLSESVARESVLRPDSVDEWGDGLGLTLGELPATQRNQFGIDGGLMVREAVGAARSEGLRPGDVVVALNNTRLDHVDDYRRAVAKVLPGRNVALLVMRDRRLVYVAVRRPSLTEATGAIGNE</sequence>
<evidence type="ECO:0000259" key="12">
    <source>
        <dbReference type="SMART" id="SM00228"/>
    </source>
</evidence>
<dbReference type="Pfam" id="PF13180">
    <property type="entry name" value="PDZ_2"/>
    <property type="match status" value="1"/>
</dbReference>
<dbReference type="InterPro" id="IPR001940">
    <property type="entry name" value="Peptidase_S1C"/>
</dbReference>
<dbReference type="Gene3D" id="2.30.42.60">
    <property type="match status" value="1"/>
</dbReference>
<comment type="similarity">
    <text evidence="3">Belongs to the peptidase S1C family.</text>
</comment>
<evidence type="ECO:0000256" key="5">
    <source>
        <dbReference type="ARBA" id="ARBA00013958"/>
    </source>
</evidence>
<dbReference type="SUPFAM" id="SSF50156">
    <property type="entry name" value="PDZ domain-like"/>
    <property type="match status" value="2"/>
</dbReference>
<comment type="caution">
    <text evidence="13">The sequence shown here is derived from an EMBL/GenBank/DDBJ whole genome shotgun (WGS) entry which is preliminary data.</text>
</comment>
<comment type="catalytic activity">
    <reaction evidence="1">
        <text>Acts on substrates that are at least partially unfolded. The cleavage site P1 residue is normally between a pair of hydrophobic residues, such as Val-|-Val.</text>
        <dbReference type="EC" id="3.4.21.107"/>
    </reaction>
</comment>
<dbReference type="PANTHER" id="PTHR22939:SF130">
    <property type="entry name" value="PERIPLASMIC SERINE ENDOPROTEASE DEGP-LIKE-RELATED"/>
    <property type="match status" value="1"/>
</dbReference>
<evidence type="ECO:0000256" key="3">
    <source>
        <dbReference type="ARBA" id="ARBA00010541"/>
    </source>
</evidence>
<name>A0ABU8VJL0_9BURK</name>
<protein>
    <recommendedName>
        <fullName evidence="5">Probable periplasmic serine endoprotease DegP-like</fullName>
        <ecNumber evidence="4">3.4.21.107</ecNumber>
    </recommendedName>
    <alternativeName>
        <fullName evidence="11">Protease Do</fullName>
    </alternativeName>
</protein>
<evidence type="ECO:0000256" key="11">
    <source>
        <dbReference type="ARBA" id="ARBA00032850"/>
    </source>
</evidence>
<evidence type="ECO:0000256" key="6">
    <source>
        <dbReference type="ARBA" id="ARBA00022670"/>
    </source>
</evidence>
<keyword evidence="14" id="KW-1185">Reference proteome</keyword>
<gene>
    <name evidence="13" type="ORF">WKW77_19165</name>
</gene>
<evidence type="ECO:0000313" key="13">
    <source>
        <dbReference type="EMBL" id="MEJ8813215.1"/>
    </source>
</evidence>